<protein>
    <recommendedName>
        <fullName evidence="4">SnoaL-like domain-containing protein</fullName>
    </recommendedName>
</protein>
<evidence type="ECO:0000313" key="3">
    <source>
        <dbReference type="Proteomes" id="UP001183176"/>
    </source>
</evidence>
<accession>A0ABU2JHJ0</accession>
<dbReference type="RefSeq" id="WP_311425584.1">
    <property type="nucleotide sequence ID" value="NZ_JAVREH010000112.1"/>
</dbReference>
<comment type="caution">
    <text evidence="2">The sequence shown here is derived from an EMBL/GenBank/DDBJ whole genome shotgun (WGS) entry which is preliminary data.</text>
</comment>
<gene>
    <name evidence="2" type="ORF">RM423_24125</name>
</gene>
<organism evidence="2 3">
    <name type="scientific">Jatrophihabitans lederbergiae</name>
    <dbReference type="NCBI Taxonomy" id="3075547"/>
    <lineage>
        <taxon>Bacteria</taxon>
        <taxon>Bacillati</taxon>
        <taxon>Actinomycetota</taxon>
        <taxon>Actinomycetes</taxon>
        <taxon>Jatrophihabitantales</taxon>
        <taxon>Jatrophihabitantaceae</taxon>
        <taxon>Jatrophihabitans</taxon>
    </lineage>
</organism>
<proteinExistence type="predicted"/>
<dbReference type="EMBL" id="JAVREH010000112">
    <property type="protein sequence ID" value="MDT0264447.1"/>
    <property type="molecule type" value="Genomic_DNA"/>
</dbReference>
<dbReference type="Proteomes" id="UP001183176">
    <property type="component" value="Unassembled WGS sequence"/>
</dbReference>
<name>A0ABU2JHJ0_9ACTN</name>
<evidence type="ECO:0000313" key="2">
    <source>
        <dbReference type="EMBL" id="MDT0264447.1"/>
    </source>
</evidence>
<feature type="region of interest" description="Disordered" evidence="1">
    <location>
        <begin position="1"/>
        <end position="21"/>
    </location>
</feature>
<reference evidence="3" key="1">
    <citation type="submission" date="2023-07" db="EMBL/GenBank/DDBJ databases">
        <title>30 novel species of actinomycetes from the DSMZ collection.</title>
        <authorList>
            <person name="Nouioui I."/>
        </authorList>
    </citation>
    <scope>NUCLEOTIDE SEQUENCE [LARGE SCALE GENOMIC DNA]</scope>
    <source>
        <strain evidence="3">DSM 44399</strain>
    </source>
</reference>
<evidence type="ECO:0008006" key="4">
    <source>
        <dbReference type="Google" id="ProtNLM"/>
    </source>
</evidence>
<sequence>MTKTVAAPTHTSTATPSPSVSVSVVVTTVQKPAPQPPASSQAPVAAYVDPVAVVQKFYSDLNSKNFRAAWDAGGSNFTNGGDYYSWVAGYANTTGVIGTATDAGGGVVDTEFTAMQTDGIAEVYQGTYTVRNGVIVAGHMHRVN</sequence>
<evidence type="ECO:0000256" key="1">
    <source>
        <dbReference type="SAM" id="MobiDB-lite"/>
    </source>
</evidence>
<keyword evidence="3" id="KW-1185">Reference proteome</keyword>